<dbReference type="Proteomes" id="UP000589626">
    <property type="component" value="Unassembled WGS sequence"/>
</dbReference>
<keyword evidence="1" id="KW-1133">Transmembrane helix</keyword>
<accession>A0A7W4VZF3</accession>
<evidence type="ECO:0000259" key="2">
    <source>
        <dbReference type="Pfam" id="PF09851"/>
    </source>
</evidence>
<reference evidence="3 4" key="1">
    <citation type="submission" date="2020-08" db="EMBL/GenBank/DDBJ databases">
        <title>Sequencing the genomes of 1000 actinobacteria strains.</title>
        <authorList>
            <person name="Klenk H.-P."/>
        </authorList>
    </citation>
    <scope>NUCLEOTIDE SEQUENCE [LARGE SCALE GENOMIC DNA]</scope>
    <source>
        <strain evidence="3 4">DSM 105498</strain>
    </source>
</reference>
<feature type="domain" description="SHOCT" evidence="2">
    <location>
        <begin position="66"/>
        <end position="92"/>
    </location>
</feature>
<gene>
    <name evidence="3" type="ORF">FHU40_004352</name>
</gene>
<organism evidence="3 4">
    <name type="scientific">Nocardioides soli</name>
    <dbReference type="NCBI Taxonomy" id="1036020"/>
    <lineage>
        <taxon>Bacteria</taxon>
        <taxon>Bacillati</taxon>
        <taxon>Actinomycetota</taxon>
        <taxon>Actinomycetes</taxon>
        <taxon>Propionibacteriales</taxon>
        <taxon>Nocardioidaceae</taxon>
        <taxon>Nocardioides</taxon>
    </lineage>
</organism>
<dbReference type="RefSeq" id="WP_183594376.1">
    <property type="nucleotide sequence ID" value="NZ_JACHWR010000003.1"/>
</dbReference>
<feature type="transmembrane region" description="Helical" evidence="1">
    <location>
        <begin position="12"/>
        <end position="40"/>
    </location>
</feature>
<protein>
    <submittedName>
        <fullName evidence="3">Putative membrane protein</fullName>
    </submittedName>
</protein>
<name>A0A7W4VZF3_9ACTN</name>
<dbReference type="InterPro" id="IPR018649">
    <property type="entry name" value="SHOCT"/>
</dbReference>
<keyword evidence="1" id="KW-0812">Transmembrane</keyword>
<sequence length="101" mass="10456">MWDWNDGHMNDGWSVAMTLGMLGICLVLLTGVLVAVVWAVRSAGAPTAGPGAATPPAVRAPGVSGDAHRILAERLARGEIDADEYRARLEALDGHAAPSSP</sequence>
<evidence type="ECO:0000313" key="4">
    <source>
        <dbReference type="Proteomes" id="UP000589626"/>
    </source>
</evidence>
<dbReference type="EMBL" id="JACHWR010000003">
    <property type="protein sequence ID" value="MBB3044515.1"/>
    <property type="molecule type" value="Genomic_DNA"/>
</dbReference>
<keyword evidence="1" id="KW-0472">Membrane</keyword>
<dbReference type="AlphaFoldDB" id="A0A7W4VZF3"/>
<evidence type="ECO:0000313" key="3">
    <source>
        <dbReference type="EMBL" id="MBB3044515.1"/>
    </source>
</evidence>
<proteinExistence type="predicted"/>
<dbReference type="Pfam" id="PF09851">
    <property type="entry name" value="SHOCT"/>
    <property type="match status" value="1"/>
</dbReference>
<keyword evidence="4" id="KW-1185">Reference proteome</keyword>
<comment type="caution">
    <text evidence="3">The sequence shown here is derived from an EMBL/GenBank/DDBJ whole genome shotgun (WGS) entry which is preliminary data.</text>
</comment>
<evidence type="ECO:0000256" key="1">
    <source>
        <dbReference type="SAM" id="Phobius"/>
    </source>
</evidence>